<dbReference type="STRING" id="500485.B6HP41"/>
<dbReference type="OrthoDB" id="3766406at2759"/>
<dbReference type="EMBL" id="AM920437">
    <property type="protein sequence ID" value="CAP97433.1"/>
    <property type="molecule type" value="Genomic_DNA"/>
</dbReference>
<protein>
    <submittedName>
        <fullName evidence="2">Pc22g01450 protein</fullName>
    </submittedName>
</protein>
<keyword evidence="3" id="KW-1185">Reference proteome</keyword>
<feature type="coiled-coil region" evidence="1">
    <location>
        <begin position="405"/>
        <end position="432"/>
    </location>
</feature>
<evidence type="ECO:0000313" key="3">
    <source>
        <dbReference type="Proteomes" id="UP000000724"/>
    </source>
</evidence>
<keyword evidence="1" id="KW-0175">Coiled coil</keyword>
<dbReference type="Proteomes" id="UP000000724">
    <property type="component" value="Contig Pc00c22"/>
</dbReference>
<proteinExistence type="predicted"/>
<dbReference type="HOGENOM" id="CLU_589386_0_0_1"/>
<gene>
    <name evidence="2" type="ORF">Pc22g01450</name>
    <name evidence="2" type="ORF">PCH_Pc22g01450</name>
</gene>
<sequence length="464" mass="52182">MVTTRDPAALTDLPLELLWMISEHLSLVDLACLALGNHRLLSSLAGTAFRDFTNTNGRNGNPTDDARIKLLSRLSRDLPQYYLCFICLRLHLWKNTRLPGYFHIGCSDGLEMKDQCLQTRLPLCFYPSYTFYHFRFVHLQLAMRRFYHGPRFGIPVESMLYTEVAQKDPQKDVLMTLFSAEARICSTPPGLCLRTQEIAVVARQNVPRMWPCPENGLVEICRHIHTHKPGFIDIFTSQIERYCSKTNPIKPADQGSCDKCNTSWKLEMRTLDENNASLTLTRWIDLGPGLSPNDAQWRCRFGIELLLNSPNHEIVDSRQRFEKDSVQANSSNALSEDEISMSDQNCSSTAQVELATSLGTWFGPLIAAIAGILVDRALDAYSKKSPTPTAADTERSLSDEVFPTLRGLEADINSMRSEARVTQESMDALRDNLQRQIDAISSTGGKVPDIACQASYPARQDPET</sequence>
<dbReference type="OMA" id="FPGHWFC"/>
<reference evidence="2 3" key="1">
    <citation type="journal article" date="2008" name="Nat. Biotechnol.">
        <title>Genome sequencing and analysis of the filamentous fungus Penicillium chrysogenum.</title>
        <authorList>
            <person name="van den Berg M.A."/>
            <person name="Albang R."/>
            <person name="Albermann K."/>
            <person name="Badger J.H."/>
            <person name="Daran J.-M."/>
            <person name="Driessen A.J.M."/>
            <person name="Garcia-Estrada C."/>
            <person name="Fedorova N.D."/>
            <person name="Harris D.M."/>
            <person name="Heijne W.H.M."/>
            <person name="Joardar V.S."/>
            <person name="Kiel J.A.K.W."/>
            <person name="Kovalchuk A."/>
            <person name="Martin J.F."/>
            <person name="Nierman W.C."/>
            <person name="Nijland J.G."/>
            <person name="Pronk J.T."/>
            <person name="Roubos J.A."/>
            <person name="van der Klei I.J."/>
            <person name="van Peij N.N.M.E."/>
            <person name="Veenhuis M."/>
            <person name="von Doehren H."/>
            <person name="Wagner C."/>
            <person name="Wortman J.R."/>
            <person name="Bovenberg R.A.L."/>
        </authorList>
    </citation>
    <scope>NUCLEOTIDE SEQUENCE [LARGE SCALE GENOMIC DNA]</scope>
    <source>
        <strain evidence="3">ATCC 28089 / DSM 1075 / NRRL 1951 / Wisconsin 54-1255</strain>
    </source>
</reference>
<dbReference type="eggNOG" id="ENOG502REK3">
    <property type="taxonomic scope" value="Eukaryota"/>
</dbReference>
<evidence type="ECO:0000256" key="1">
    <source>
        <dbReference type="SAM" id="Coils"/>
    </source>
</evidence>
<dbReference type="VEuPathDB" id="FungiDB:PCH_Pc22g01450"/>
<dbReference type="AlphaFoldDB" id="B6HP41"/>
<organism evidence="2 3">
    <name type="scientific">Penicillium rubens (strain ATCC 28089 / DSM 1075 / NRRL 1951 / Wisconsin 54-1255)</name>
    <name type="common">Penicillium chrysogenum</name>
    <dbReference type="NCBI Taxonomy" id="500485"/>
    <lineage>
        <taxon>Eukaryota</taxon>
        <taxon>Fungi</taxon>
        <taxon>Dikarya</taxon>
        <taxon>Ascomycota</taxon>
        <taxon>Pezizomycotina</taxon>
        <taxon>Eurotiomycetes</taxon>
        <taxon>Eurotiomycetidae</taxon>
        <taxon>Eurotiales</taxon>
        <taxon>Aspergillaceae</taxon>
        <taxon>Penicillium</taxon>
        <taxon>Penicillium chrysogenum species complex</taxon>
    </lineage>
</organism>
<accession>B6HP41</accession>
<evidence type="ECO:0000313" key="2">
    <source>
        <dbReference type="EMBL" id="CAP97433.1"/>
    </source>
</evidence>
<name>B6HP41_PENRW</name>
<dbReference type="BioCyc" id="PCHR:PC22G01450-MONOMER"/>